<dbReference type="EMBL" id="AP022613">
    <property type="protein sequence ID" value="BBZ40779.1"/>
    <property type="molecule type" value="Genomic_DNA"/>
</dbReference>
<dbReference type="PANTHER" id="PTHR42847">
    <property type="entry name" value="ALKANESULFONATE MONOOXYGENASE"/>
    <property type="match status" value="1"/>
</dbReference>
<proteinExistence type="predicted"/>
<sequence length="310" mass="33343">MEFRVFVEPQQGTRYVDQLAVAQTAERLGYAAFFRSDHYLAMSGDGQPGPTDSWVTLGAIARETSSIRLGTLVTSATFRYPGPLAISVAQVDEMSGGRVELGLGSGWFAPEHEAYGIPFPSVTERFERLSEQLAIVTGLWTTKPGERFDYAGKHYTIAGSPALPKPVQSPHPPIIIGGVGAKRTPALAAAHAAEFNVPFTPIDVAKTQRERVAAAVAAAGRPQDSIAYSAAFVICAGRDDAEVARRAAAIGRDVDEMRSNSPLVGTPAEIVDKLAPWQNIGLQRVYTQLLDLSDLAHLELFAAEVMPQLR</sequence>
<keyword evidence="3" id="KW-0560">Oxidoreductase</keyword>
<dbReference type="NCBIfam" id="TIGR03560">
    <property type="entry name" value="F420_Rv1855c"/>
    <property type="match status" value="1"/>
</dbReference>
<dbReference type="Gene3D" id="3.20.20.30">
    <property type="entry name" value="Luciferase-like domain"/>
    <property type="match status" value="1"/>
</dbReference>
<accession>A0A7I7YGL7</accession>
<reference evidence="6 7" key="1">
    <citation type="journal article" date="2019" name="Emerg. Microbes Infect.">
        <title>Comprehensive subspecies identification of 175 nontuberculous mycobacteria species based on 7547 genomic profiles.</title>
        <authorList>
            <person name="Matsumoto Y."/>
            <person name="Kinjo T."/>
            <person name="Motooka D."/>
            <person name="Nabeya D."/>
            <person name="Jung N."/>
            <person name="Uechi K."/>
            <person name="Horii T."/>
            <person name="Iida T."/>
            <person name="Fujita J."/>
            <person name="Nakamura S."/>
        </authorList>
    </citation>
    <scope>NUCLEOTIDE SEQUENCE [LARGE SCALE GENOMIC DNA]</scope>
    <source>
        <strain evidence="6 7">JCM 14738</strain>
    </source>
</reference>
<keyword evidence="7" id="KW-1185">Reference proteome</keyword>
<organism evidence="6 7">
    <name type="scientific">Mycobacterium conspicuum</name>
    <dbReference type="NCBI Taxonomy" id="44010"/>
    <lineage>
        <taxon>Bacteria</taxon>
        <taxon>Bacillati</taxon>
        <taxon>Actinomycetota</taxon>
        <taxon>Actinomycetes</taxon>
        <taxon>Mycobacteriales</taxon>
        <taxon>Mycobacteriaceae</taxon>
        <taxon>Mycobacterium</taxon>
    </lineage>
</organism>
<evidence type="ECO:0000259" key="5">
    <source>
        <dbReference type="Pfam" id="PF00296"/>
    </source>
</evidence>
<keyword evidence="4" id="KW-0503">Monooxygenase</keyword>
<dbReference type="InterPro" id="IPR011251">
    <property type="entry name" value="Luciferase-like_dom"/>
</dbReference>
<dbReference type="InterPro" id="IPR036661">
    <property type="entry name" value="Luciferase-like_sf"/>
</dbReference>
<dbReference type="SUPFAM" id="SSF51679">
    <property type="entry name" value="Bacterial luciferase-like"/>
    <property type="match status" value="1"/>
</dbReference>
<evidence type="ECO:0000256" key="4">
    <source>
        <dbReference type="ARBA" id="ARBA00023033"/>
    </source>
</evidence>
<dbReference type="AlphaFoldDB" id="A0A7I7YGL7"/>
<keyword evidence="1" id="KW-0285">Flavoprotein</keyword>
<dbReference type="RefSeq" id="WP_232079355.1">
    <property type="nucleotide sequence ID" value="NZ_AP022613.1"/>
</dbReference>
<gene>
    <name evidence="6" type="ORF">MCNS_38420</name>
</gene>
<protein>
    <submittedName>
        <fullName evidence="6">LLM class F420-dependent oxidoreductase</fullName>
    </submittedName>
</protein>
<evidence type="ECO:0000256" key="1">
    <source>
        <dbReference type="ARBA" id="ARBA00022630"/>
    </source>
</evidence>
<dbReference type="InterPro" id="IPR019952">
    <property type="entry name" value="F420_OxRdatse_Rv1855c_pred"/>
</dbReference>
<dbReference type="Pfam" id="PF00296">
    <property type="entry name" value="Bac_luciferase"/>
    <property type="match status" value="1"/>
</dbReference>
<feature type="domain" description="Luciferase-like" evidence="5">
    <location>
        <begin position="4"/>
        <end position="249"/>
    </location>
</feature>
<dbReference type="PANTHER" id="PTHR42847:SF4">
    <property type="entry name" value="ALKANESULFONATE MONOOXYGENASE-RELATED"/>
    <property type="match status" value="1"/>
</dbReference>
<evidence type="ECO:0000313" key="7">
    <source>
        <dbReference type="Proteomes" id="UP000467385"/>
    </source>
</evidence>
<evidence type="ECO:0000256" key="3">
    <source>
        <dbReference type="ARBA" id="ARBA00023002"/>
    </source>
</evidence>
<dbReference type="Proteomes" id="UP000467385">
    <property type="component" value="Chromosome"/>
</dbReference>
<dbReference type="GO" id="GO:0008726">
    <property type="term" value="F:alkanesulfonate monooxygenase activity"/>
    <property type="evidence" value="ECO:0007669"/>
    <property type="project" value="TreeGrafter"/>
</dbReference>
<dbReference type="GO" id="GO:0046306">
    <property type="term" value="P:alkanesulfonate catabolic process"/>
    <property type="evidence" value="ECO:0007669"/>
    <property type="project" value="TreeGrafter"/>
</dbReference>
<evidence type="ECO:0000256" key="2">
    <source>
        <dbReference type="ARBA" id="ARBA00022643"/>
    </source>
</evidence>
<keyword evidence="2" id="KW-0288">FMN</keyword>
<name>A0A7I7YGL7_9MYCO</name>
<evidence type="ECO:0000313" key="6">
    <source>
        <dbReference type="EMBL" id="BBZ40779.1"/>
    </source>
</evidence>
<dbReference type="InterPro" id="IPR050172">
    <property type="entry name" value="SsuD_RutA_monooxygenase"/>
</dbReference>